<proteinExistence type="predicted"/>
<dbReference type="Proteomes" id="UP000001817">
    <property type="component" value="Chromosome 1"/>
</dbReference>
<dbReference type="KEGG" id="bxe:Bxe_A0878"/>
<keyword evidence="2" id="KW-1185">Reference proteome</keyword>
<dbReference type="EMBL" id="CP000270">
    <property type="protein sequence ID" value="ABE32067.1"/>
    <property type="molecule type" value="Genomic_DNA"/>
</dbReference>
<organism evidence="1 2">
    <name type="scientific">Paraburkholderia xenovorans (strain LB400)</name>
    <dbReference type="NCBI Taxonomy" id="266265"/>
    <lineage>
        <taxon>Bacteria</taxon>
        <taxon>Pseudomonadati</taxon>
        <taxon>Pseudomonadota</taxon>
        <taxon>Betaproteobacteria</taxon>
        <taxon>Burkholderiales</taxon>
        <taxon>Burkholderiaceae</taxon>
        <taxon>Paraburkholderia</taxon>
    </lineage>
</organism>
<sequence>MAIGTFVLRLGLHGHRARDDARRRPVAIARMASLRRVGDFAETTEIAGDIHHAVTRNTPFLAQEFSQQTSFPIGANLRTTATFAKSCETRVE</sequence>
<evidence type="ECO:0000313" key="2">
    <source>
        <dbReference type="Proteomes" id="UP000001817"/>
    </source>
</evidence>
<accession>Q13V22</accession>
<name>Q13V22_PARXL</name>
<protein>
    <submittedName>
        <fullName evidence="1">Uncharacterized protein</fullName>
    </submittedName>
</protein>
<dbReference type="AlphaFoldDB" id="Q13V22"/>
<evidence type="ECO:0000313" key="1">
    <source>
        <dbReference type="EMBL" id="ABE32067.1"/>
    </source>
</evidence>
<gene>
    <name evidence="1" type="ORF">Bxe_A0878</name>
</gene>
<reference evidence="1 2" key="1">
    <citation type="journal article" date="2006" name="Proc. Natl. Acad. Sci. U.S.A.">
        <title>Burkholderia xenovorans LB400 harbors a multi-replicon, 9.73-Mbp genome shaped for versatility.</title>
        <authorList>
            <person name="Chain P.S."/>
            <person name="Denef V.J."/>
            <person name="Konstantinidis K.T."/>
            <person name="Vergez L.M."/>
            <person name="Agullo L."/>
            <person name="Reyes V.L."/>
            <person name="Hauser L."/>
            <person name="Cordova M."/>
            <person name="Gomez L."/>
            <person name="Gonzalez M."/>
            <person name="Land M."/>
            <person name="Lao V."/>
            <person name="Larimer F."/>
            <person name="LiPuma J.J."/>
            <person name="Mahenthiralingam E."/>
            <person name="Malfatti S.A."/>
            <person name="Marx C.J."/>
            <person name="Parnell J.J."/>
            <person name="Ramette A."/>
            <person name="Richardson P."/>
            <person name="Seeger M."/>
            <person name="Smith D."/>
            <person name="Spilker T."/>
            <person name="Sul W.J."/>
            <person name="Tsoi T.V."/>
            <person name="Ulrich L.E."/>
            <person name="Zhulin I.B."/>
            <person name="Tiedje J.M."/>
        </authorList>
    </citation>
    <scope>NUCLEOTIDE SEQUENCE [LARGE SCALE GENOMIC DNA]</scope>
    <source>
        <strain evidence="1 2">LB400</strain>
    </source>
</reference>